<comment type="caution">
    <text evidence="2">The sequence shown here is derived from an EMBL/GenBank/DDBJ whole genome shotgun (WGS) entry which is preliminary data.</text>
</comment>
<evidence type="ECO:0000313" key="3">
    <source>
        <dbReference type="Proteomes" id="UP000664417"/>
    </source>
</evidence>
<evidence type="ECO:0000256" key="1">
    <source>
        <dbReference type="SAM" id="SignalP"/>
    </source>
</evidence>
<evidence type="ECO:0008006" key="4">
    <source>
        <dbReference type="Google" id="ProtNLM"/>
    </source>
</evidence>
<dbReference type="Proteomes" id="UP000664417">
    <property type="component" value="Unassembled WGS sequence"/>
</dbReference>
<reference evidence="2" key="1">
    <citation type="submission" date="2021-03" db="EMBL/GenBank/DDBJ databases">
        <authorList>
            <person name="Wang G."/>
        </authorList>
    </citation>
    <scope>NUCLEOTIDE SEQUENCE</scope>
    <source>
        <strain evidence="2">KCTC 12899</strain>
    </source>
</reference>
<proteinExistence type="predicted"/>
<gene>
    <name evidence="2" type="ORF">J3U88_32585</name>
</gene>
<evidence type="ECO:0000313" key="2">
    <source>
        <dbReference type="EMBL" id="MBO1323248.1"/>
    </source>
</evidence>
<feature type="chain" id="PRO_5035308418" description="ABC transporter substrate-binding protein" evidence="1">
    <location>
        <begin position="28"/>
        <end position="394"/>
    </location>
</feature>
<dbReference type="Gene3D" id="3.40.50.2300">
    <property type="match status" value="2"/>
</dbReference>
<keyword evidence="3" id="KW-1185">Reference proteome</keyword>
<protein>
    <recommendedName>
        <fullName evidence="4">ABC transporter substrate-binding protein</fullName>
    </recommendedName>
</protein>
<feature type="signal peptide" evidence="1">
    <location>
        <begin position="1"/>
        <end position="27"/>
    </location>
</feature>
<dbReference type="EMBL" id="JAFREP010000054">
    <property type="protein sequence ID" value="MBO1323248.1"/>
    <property type="molecule type" value="Genomic_DNA"/>
</dbReference>
<name>A0A8J7U865_9BACT</name>
<sequence length="394" mass="42985">MSFPRPLRLFAAASLLLVTLVAPGAFAQDGAPGWFQLKDEFQNRWTLTWDPAQPQTAQLAAKDPADGRLFRVMVLFPKKSSAYDTAMAQILSVFDDKKLNTVFHLAHFEGDDAKGDAAVAWARANRQDLIFSMGSRSTAYMLKWRETLDIPVVTVCSKDPVLLGQVADYDSGSDSNMAFTSLDVPIRSQLAYLKQLKNNLSQLAVLYAVNNRSAVATQVEPLVAAAEEQGIVIHRVAVQDQNRAAEELAREVPKMRDAMLASDPKGENSIFWITGSTSVFREINTINRHAGTIPVLSAIPNVVKAGSESAVLSIGVSFENNAQIAGIYGYRILTGQAKTGELPVGVISPPDIAINFMKAIEIDLKIPFSFFESAGFVYDHRGVLVRAKGQNLTP</sequence>
<organism evidence="2 3">
    <name type="scientific">Acanthopleuribacter pedis</name>
    <dbReference type="NCBI Taxonomy" id="442870"/>
    <lineage>
        <taxon>Bacteria</taxon>
        <taxon>Pseudomonadati</taxon>
        <taxon>Acidobacteriota</taxon>
        <taxon>Holophagae</taxon>
        <taxon>Acanthopleuribacterales</taxon>
        <taxon>Acanthopleuribacteraceae</taxon>
        <taxon>Acanthopleuribacter</taxon>
    </lineage>
</organism>
<dbReference type="PANTHER" id="PTHR35271:SF1">
    <property type="entry name" value="ABC TRANSPORTER, SUBSTRATE-BINDING LIPOPROTEIN"/>
    <property type="match status" value="1"/>
</dbReference>
<dbReference type="PANTHER" id="PTHR35271">
    <property type="entry name" value="ABC TRANSPORTER, SUBSTRATE-BINDING LIPOPROTEIN-RELATED"/>
    <property type="match status" value="1"/>
</dbReference>
<dbReference type="InterPro" id="IPR007487">
    <property type="entry name" value="ABC_transpt-TYRBP-like"/>
</dbReference>
<keyword evidence="1" id="KW-0732">Signal</keyword>
<dbReference type="RefSeq" id="WP_207863318.1">
    <property type="nucleotide sequence ID" value="NZ_JAFREP010000054.1"/>
</dbReference>
<dbReference type="AlphaFoldDB" id="A0A8J7U865"/>
<accession>A0A8J7U865</accession>